<dbReference type="PANTHER" id="PTHR46910">
    <property type="entry name" value="TRANSCRIPTION FACTOR PDR1"/>
    <property type="match status" value="1"/>
</dbReference>
<dbReference type="PROSITE" id="PS50118">
    <property type="entry name" value="HMG_BOX_2"/>
    <property type="match status" value="1"/>
</dbReference>
<feature type="region of interest" description="Disordered" evidence="6">
    <location>
        <begin position="740"/>
        <end position="791"/>
    </location>
</feature>
<keyword evidence="2" id="KW-0479">Metal-binding</keyword>
<gene>
    <name evidence="8" type="ORF">EJ05DRAFT_513804</name>
</gene>
<evidence type="ECO:0000256" key="1">
    <source>
        <dbReference type="ARBA" id="ARBA00004123"/>
    </source>
</evidence>
<evidence type="ECO:0000259" key="7">
    <source>
        <dbReference type="PROSITE" id="PS50118"/>
    </source>
</evidence>
<dbReference type="PANTHER" id="PTHR46910:SF3">
    <property type="entry name" value="HALOTOLERANCE PROTEIN 9-RELATED"/>
    <property type="match status" value="1"/>
</dbReference>
<keyword evidence="9" id="KW-1185">Reference proteome</keyword>
<dbReference type="AlphaFoldDB" id="A0A6A6VZY9"/>
<reference evidence="8" key="1">
    <citation type="journal article" date="2020" name="Stud. Mycol.">
        <title>101 Dothideomycetes genomes: a test case for predicting lifestyles and emergence of pathogens.</title>
        <authorList>
            <person name="Haridas S."/>
            <person name="Albert R."/>
            <person name="Binder M."/>
            <person name="Bloem J."/>
            <person name="Labutti K."/>
            <person name="Salamov A."/>
            <person name="Andreopoulos B."/>
            <person name="Baker S."/>
            <person name="Barry K."/>
            <person name="Bills G."/>
            <person name="Bluhm B."/>
            <person name="Cannon C."/>
            <person name="Castanera R."/>
            <person name="Culley D."/>
            <person name="Daum C."/>
            <person name="Ezra D."/>
            <person name="Gonzalez J."/>
            <person name="Henrissat B."/>
            <person name="Kuo A."/>
            <person name="Liang C."/>
            <person name="Lipzen A."/>
            <person name="Lutzoni F."/>
            <person name="Magnuson J."/>
            <person name="Mondo S."/>
            <person name="Nolan M."/>
            <person name="Ohm R."/>
            <person name="Pangilinan J."/>
            <person name="Park H.-J."/>
            <person name="Ramirez L."/>
            <person name="Alfaro M."/>
            <person name="Sun H."/>
            <person name="Tritt A."/>
            <person name="Yoshinaga Y."/>
            <person name="Zwiers L.-H."/>
            <person name="Turgeon B."/>
            <person name="Goodwin S."/>
            <person name="Spatafora J."/>
            <person name="Crous P."/>
            <person name="Grigoriev I."/>
        </authorList>
    </citation>
    <scope>NUCLEOTIDE SEQUENCE</scope>
    <source>
        <strain evidence="8">CBS 121739</strain>
    </source>
</reference>
<name>A0A6A6VZY9_9PEZI</name>
<feature type="DNA-binding region" description="HMG box" evidence="5">
    <location>
        <begin position="116"/>
        <end position="183"/>
    </location>
</feature>
<dbReference type="Pfam" id="PF00536">
    <property type="entry name" value="SAM_1"/>
    <property type="match status" value="1"/>
</dbReference>
<dbReference type="GeneID" id="54489524"/>
<dbReference type="Proteomes" id="UP000799437">
    <property type="component" value="Unassembled WGS sequence"/>
</dbReference>
<evidence type="ECO:0000256" key="5">
    <source>
        <dbReference type="PROSITE-ProRule" id="PRU00267"/>
    </source>
</evidence>
<dbReference type="EMBL" id="ML996579">
    <property type="protein sequence ID" value="KAF2754887.1"/>
    <property type="molecule type" value="Genomic_DNA"/>
</dbReference>
<feature type="compositionally biased region" description="Low complexity" evidence="6">
    <location>
        <begin position="753"/>
        <end position="777"/>
    </location>
</feature>
<dbReference type="GO" id="GO:0046872">
    <property type="term" value="F:metal ion binding"/>
    <property type="evidence" value="ECO:0007669"/>
    <property type="project" value="UniProtKB-KW"/>
</dbReference>
<sequence>MSSPITRTDLRTVLNNLNLTAYYDALVSNGFDSWEGVLDITENDFHKLGFKLGHRRKLQREIETYRLRSLSLERNRRMSIAQLAMDRATGIGERTTIGLSKRGRFAHQPRPDEDAPKRPCTAYKNFQEYIHQQPQNTGKSFIEIAHITFQTWSRLSIHTRLQDWLKPASKAMEEYQMKSKEYSKTELYQSYQVYLEEYDRIHESRHSDWAQKRFDSTSSASFKRRYSATHEINTSSLLTAEDEHSIAVDESIGNLRETLDTTSQPEGQFPQKETTMLAVSAFFNGTGQRFYLWDREEAFALIEAAFGLNAQPDSWTLMDLFTIAAIGSCCDADCFPESLHIEYIQSCLQILRTCPDRRNLRAMRLFLALAFYSTLEQPHRSRMLSEAALLIGRLELQELWNTQKAHPAEENDWRKVFRSIVFMESWLHYGLGYQLRLSDKDVETGCDEIFGSDSSLEDMIQDQVNRIGLLCVRIAVDVKSHDVPNVHEIRAHMEKLEMWYRQLPAIMRIATLNSEQSEIFSHFQKRSVLLVHIMCLGAVSILHRPLLIAIARSRLAGIWDLDGSREECRVYQDYCFLAAQQAARIANLLRVDNTMPKRCWVAIFQSFSACSILLFSASQKLLYEPFGGFEQDLGYAENFIKLLAWCASSGPVAQKCLNIVTPIFQELKVISNSYWLRGDERRPSGMGSSTGTGSGNSSDHRSPGARMFGNSSCLDFPSHLPRPAAINSLADSATLFDAPPLAGISNNPPPSTPSSLSAFSPTPLGSHGSSSAASSSSMPPPPRPLQPSIDEDFVRTTRDNVKALVQRITNILLDPYMSIYGTNPMESGSTTVAAN</sequence>
<dbReference type="Gene3D" id="1.10.150.50">
    <property type="entry name" value="Transcription Factor, Ets-1"/>
    <property type="match status" value="1"/>
</dbReference>
<evidence type="ECO:0000256" key="6">
    <source>
        <dbReference type="SAM" id="MobiDB-lite"/>
    </source>
</evidence>
<dbReference type="InterPro" id="IPR013761">
    <property type="entry name" value="SAM/pointed_sf"/>
</dbReference>
<dbReference type="InterPro" id="IPR001660">
    <property type="entry name" value="SAM"/>
</dbReference>
<keyword evidence="4 5" id="KW-0539">Nucleus</keyword>
<dbReference type="Gene3D" id="1.10.30.10">
    <property type="entry name" value="High mobility group box domain"/>
    <property type="match status" value="1"/>
</dbReference>
<protein>
    <recommendedName>
        <fullName evidence="7">HMG box domain-containing protein</fullName>
    </recommendedName>
</protein>
<proteinExistence type="predicted"/>
<dbReference type="SUPFAM" id="SSF47095">
    <property type="entry name" value="HMG-box"/>
    <property type="match status" value="1"/>
</dbReference>
<feature type="domain" description="HMG box" evidence="7">
    <location>
        <begin position="116"/>
        <end position="183"/>
    </location>
</feature>
<organism evidence="8 9">
    <name type="scientific">Pseudovirgaria hyperparasitica</name>
    <dbReference type="NCBI Taxonomy" id="470096"/>
    <lineage>
        <taxon>Eukaryota</taxon>
        <taxon>Fungi</taxon>
        <taxon>Dikarya</taxon>
        <taxon>Ascomycota</taxon>
        <taxon>Pezizomycotina</taxon>
        <taxon>Dothideomycetes</taxon>
        <taxon>Dothideomycetes incertae sedis</taxon>
        <taxon>Acrospermales</taxon>
        <taxon>Acrospermaceae</taxon>
        <taxon>Pseudovirgaria</taxon>
    </lineage>
</organism>
<dbReference type="RefSeq" id="XP_033597338.1">
    <property type="nucleotide sequence ID" value="XM_033748470.1"/>
</dbReference>
<dbReference type="GO" id="GO:0003677">
    <property type="term" value="F:DNA binding"/>
    <property type="evidence" value="ECO:0007669"/>
    <property type="project" value="UniProtKB-UniRule"/>
</dbReference>
<dbReference type="SUPFAM" id="SSF47769">
    <property type="entry name" value="SAM/Pointed domain"/>
    <property type="match status" value="1"/>
</dbReference>
<evidence type="ECO:0000313" key="9">
    <source>
        <dbReference type="Proteomes" id="UP000799437"/>
    </source>
</evidence>
<dbReference type="InterPro" id="IPR036910">
    <property type="entry name" value="HMG_box_dom_sf"/>
</dbReference>
<dbReference type="OrthoDB" id="1919336at2759"/>
<dbReference type="GO" id="GO:0003700">
    <property type="term" value="F:DNA-binding transcription factor activity"/>
    <property type="evidence" value="ECO:0007669"/>
    <property type="project" value="InterPro"/>
</dbReference>
<dbReference type="InterPro" id="IPR009071">
    <property type="entry name" value="HMG_box_dom"/>
</dbReference>
<dbReference type="GO" id="GO:0005634">
    <property type="term" value="C:nucleus"/>
    <property type="evidence" value="ECO:0007669"/>
    <property type="project" value="UniProtKB-SubCell"/>
</dbReference>
<keyword evidence="3 5" id="KW-0238">DNA-binding</keyword>
<evidence type="ECO:0000256" key="2">
    <source>
        <dbReference type="ARBA" id="ARBA00022723"/>
    </source>
</evidence>
<comment type="subcellular location">
    <subcellularLocation>
        <location evidence="1">Nucleus</location>
    </subcellularLocation>
</comment>
<feature type="region of interest" description="Disordered" evidence="6">
    <location>
        <begin position="681"/>
        <end position="704"/>
    </location>
</feature>
<evidence type="ECO:0000256" key="4">
    <source>
        <dbReference type="ARBA" id="ARBA00023242"/>
    </source>
</evidence>
<dbReference type="SMART" id="SM00454">
    <property type="entry name" value="SAM"/>
    <property type="match status" value="1"/>
</dbReference>
<dbReference type="InterPro" id="IPR050987">
    <property type="entry name" value="AtrR-like"/>
</dbReference>
<dbReference type="CDD" id="cd12148">
    <property type="entry name" value="fungal_TF_MHR"/>
    <property type="match status" value="1"/>
</dbReference>
<accession>A0A6A6VZY9</accession>
<evidence type="ECO:0000256" key="3">
    <source>
        <dbReference type="ARBA" id="ARBA00023125"/>
    </source>
</evidence>
<evidence type="ECO:0000313" key="8">
    <source>
        <dbReference type="EMBL" id="KAF2754887.1"/>
    </source>
</evidence>